<keyword evidence="7" id="KW-1185">Reference proteome</keyword>
<proteinExistence type="inferred from homology"/>
<dbReference type="Gene3D" id="1.20.1080.10">
    <property type="entry name" value="Glycerol uptake facilitator protein"/>
    <property type="match status" value="1"/>
</dbReference>
<comment type="subcellular location">
    <subcellularLocation>
        <location evidence="1">Membrane</location>
        <topology evidence="1">Multi-pass membrane protein</topology>
    </subcellularLocation>
</comment>
<dbReference type="PRINTS" id="PR00783">
    <property type="entry name" value="MINTRINSICP"/>
</dbReference>
<protein>
    <submittedName>
        <fullName evidence="8">Probable aquaporin TIP3-2 isoform X1</fullName>
    </submittedName>
</protein>
<dbReference type="PANTHER" id="PTHR45665:SF32">
    <property type="entry name" value="AQUAPORIN TIP1-3-LIKE"/>
    <property type="match status" value="1"/>
</dbReference>
<evidence type="ECO:0000256" key="5">
    <source>
        <dbReference type="RuleBase" id="RU000477"/>
    </source>
</evidence>
<accession>A0ABM3A3J6</accession>
<evidence type="ECO:0000313" key="8">
    <source>
        <dbReference type="RefSeq" id="XP_040949436.1"/>
    </source>
</evidence>
<gene>
    <name evidence="8" type="primary">LOC107906164</name>
</gene>
<dbReference type="InterPro" id="IPR000425">
    <property type="entry name" value="MIP"/>
</dbReference>
<feature type="transmembrane region" description="Helical" evidence="6">
    <location>
        <begin position="207"/>
        <end position="226"/>
    </location>
</feature>
<dbReference type="SUPFAM" id="SSF81338">
    <property type="entry name" value="Aquaporin-like"/>
    <property type="match status" value="1"/>
</dbReference>
<keyword evidence="3 6" id="KW-1133">Transmembrane helix</keyword>
<keyword evidence="4 6" id="KW-0472">Membrane</keyword>
<comment type="similarity">
    <text evidence="5">Belongs to the MIP/aquaporin (TC 1.A.8) family.</text>
</comment>
<feature type="transmembrane region" description="Helical" evidence="6">
    <location>
        <begin position="283"/>
        <end position="306"/>
    </location>
</feature>
<feature type="transmembrane region" description="Helical" evidence="6">
    <location>
        <begin position="238"/>
        <end position="259"/>
    </location>
</feature>
<reference evidence="8" key="2">
    <citation type="submission" date="2025-08" db="UniProtKB">
        <authorList>
            <consortium name="RefSeq"/>
        </authorList>
    </citation>
    <scope>IDENTIFICATION</scope>
</reference>
<sequence length="318" mass="34972">MHRRDRLGRWPSLHIGATLSPVSDPVQRPSLLGLNTERKNLLAPPLEPISATERAPTTRPRAPQICPREEADYKSFIFGFIANLNNFLISIFCLFAVCFFCCCVLLVLQVSDALVQAMAEACDEGAWWLGVADEEATRGMRLLGFLLLISAENVNVVWARFLIFGPICDWVIIFTRPANLGFYIMFNQVVYMMQTTSAFSLSSGVGAWNAVVFEIVMTFGLVYTVYATAIDPKKGNIGIIAPIAIGFIVGANILAGGAFDGASMNPAVSFGPAVVSWTWDNHWVYWLGPFVGAAIAAIVYEVFFIAPDTHEQLPTTEY</sequence>
<evidence type="ECO:0000313" key="7">
    <source>
        <dbReference type="Proteomes" id="UP000818029"/>
    </source>
</evidence>
<name>A0ABM3A3J6_GOSHI</name>
<dbReference type="GeneID" id="107906164"/>
<dbReference type="InterPro" id="IPR034294">
    <property type="entry name" value="Aquaporin_transptr"/>
</dbReference>
<feature type="transmembrane region" description="Helical" evidence="6">
    <location>
        <begin position="182"/>
        <end position="201"/>
    </location>
</feature>
<dbReference type="RefSeq" id="XP_040949436.1">
    <property type="nucleotide sequence ID" value="XM_041093502.1"/>
</dbReference>
<evidence type="ECO:0000256" key="6">
    <source>
        <dbReference type="SAM" id="Phobius"/>
    </source>
</evidence>
<evidence type="ECO:0000256" key="4">
    <source>
        <dbReference type="ARBA" id="ARBA00023136"/>
    </source>
</evidence>
<evidence type="ECO:0000256" key="1">
    <source>
        <dbReference type="ARBA" id="ARBA00004141"/>
    </source>
</evidence>
<dbReference type="PANTHER" id="PTHR45665">
    <property type="entry name" value="AQUAPORIN-8"/>
    <property type="match status" value="1"/>
</dbReference>
<dbReference type="Pfam" id="PF00230">
    <property type="entry name" value="MIP"/>
    <property type="match status" value="1"/>
</dbReference>
<keyword evidence="2 5" id="KW-0812">Transmembrane</keyword>
<dbReference type="InterPro" id="IPR023271">
    <property type="entry name" value="Aquaporin-like"/>
</dbReference>
<organism evidence="7 8">
    <name type="scientific">Gossypium hirsutum</name>
    <name type="common">Upland cotton</name>
    <name type="synonym">Gossypium mexicanum</name>
    <dbReference type="NCBI Taxonomy" id="3635"/>
    <lineage>
        <taxon>Eukaryota</taxon>
        <taxon>Viridiplantae</taxon>
        <taxon>Streptophyta</taxon>
        <taxon>Embryophyta</taxon>
        <taxon>Tracheophyta</taxon>
        <taxon>Spermatophyta</taxon>
        <taxon>Magnoliopsida</taxon>
        <taxon>eudicotyledons</taxon>
        <taxon>Gunneridae</taxon>
        <taxon>Pentapetalae</taxon>
        <taxon>rosids</taxon>
        <taxon>malvids</taxon>
        <taxon>Malvales</taxon>
        <taxon>Malvaceae</taxon>
        <taxon>Malvoideae</taxon>
        <taxon>Gossypium</taxon>
    </lineage>
</organism>
<evidence type="ECO:0000256" key="3">
    <source>
        <dbReference type="ARBA" id="ARBA00022989"/>
    </source>
</evidence>
<keyword evidence="5" id="KW-0813">Transport</keyword>
<evidence type="ECO:0000256" key="2">
    <source>
        <dbReference type="ARBA" id="ARBA00022692"/>
    </source>
</evidence>
<dbReference type="Proteomes" id="UP000818029">
    <property type="component" value="Chromosome D05"/>
</dbReference>
<feature type="transmembrane region" description="Helical" evidence="6">
    <location>
        <begin position="87"/>
        <end position="108"/>
    </location>
</feature>
<reference evidence="7" key="1">
    <citation type="journal article" date="2020" name="Nat. Genet.">
        <title>Genomic diversifications of five Gossypium allopolyploid species and their impact on cotton improvement.</title>
        <authorList>
            <person name="Chen Z.J."/>
            <person name="Sreedasyam A."/>
            <person name="Ando A."/>
            <person name="Song Q."/>
            <person name="De Santiago L.M."/>
            <person name="Hulse-Kemp A.M."/>
            <person name="Ding M."/>
            <person name="Ye W."/>
            <person name="Kirkbride R.C."/>
            <person name="Jenkins J."/>
            <person name="Plott C."/>
            <person name="Lovell J."/>
            <person name="Lin Y.M."/>
            <person name="Vaughn R."/>
            <person name="Liu B."/>
            <person name="Simpson S."/>
            <person name="Scheffler B.E."/>
            <person name="Wen L."/>
            <person name="Saski C.A."/>
            <person name="Grover C.E."/>
            <person name="Hu G."/>
            <person name="Conover J.L."/>
            <person name="Carlson J.W."/>
            <person name="Shu S."/>
            <person name="Boston L.B."/>
            <person name="Williams M."/>
            <person name="Peterson D.G."/>
            <person name="McGee K."/>
            <person name="Jones D.C."/>
            <person name="Wendel J.F."/>
            <person name="Stelly D.M."/>
            <person name="Grimwood J."/>
            <person name="Schmutz J."/>
        </authorList>
    </citation>
    <scope>NUCLEOTIDE SEQUENCE [LARGE SCALE GENOMIC DNA]</scope>
    <source>
        <strain evidence="7">cv. TM-1</strain>
    </source>
</reference>